<feature type="transmembrane region" description="Helical" evidence="2">
    <location>
        <begin position="24"/>
        <end position="44"/>
    </location>
</feature>
<reference evidence="3 4" key="1">
    <citation type="submission" date="2016-03" db="EMBL/GenBank/DDBJ databases">
        <title>Comparative genomics of the ectomycorrhizal sister species Rhizopogon vinicolor and Rhizopogon vesiculosus (Basidiomycota: Boletales) reveals a divergence of the mating type B locus.</title>
        <authorList>
            <person name="Mujic A.B."/>
            <person name="Kuo A."/>
            <person name="Tritt A."/>
            <person name="Lipzen A."/>
            <person name="Chen C."/>
            <person name="Johnson J."/>
            <person name="Sharma A."/>
            <person name="Barry K."/>
            <person name="Grigoriev I.V."/>
            <person name="Spatafora J.W."/>
        </authorList>
    </citation>
    <scope>NUCLEOTIDE SEQUENCE [LARGE SCALE GENOMIC DNA]</scope>
    <source>
        <strain evidence="3 4">AM-OR11-056</strain>
    </source>
</reference>
<keyword evidence="4" id="KW-1185">Reference proteome</keyword>
<proteinExistence type="predicted"/>
<keyword evidence="2" id="KW-1133">Transmembrane helix</keyword>
<name>A0A1J8R171_9AGAM</name>
<dbReference type="OrthoDB" id="2667848at2759"/>
<evidence type="ECO:0000256" key="1">
    <source>
        <dbReference type="SAM" id="MobiDB-lite"/>
    </source>
</evidence>
<feature type="region of interest" description="Disordered" evidence="1">
    <location>
        <begin position="70"/>
        <end position="94"/>
    </location>
</feature>
<evidence type="ECO:0000313" key="3">
    <source>
        <dbReference type="EMBL" id="OJA19393.1"/>
    </source>
</evidence>
<gene>
    <name evidence="3" type="ORF">AZE42_12279</name>
</gene>
<dbReference type="EMBL" id="LVVM01001064">
    <property type="protein sequence ID" value="OJA19393.1"/>
    <property type="molecule type" value="Genomic_DNA"/>
</dbReference>
<protein>
    <submittedName>
        <fullName evidence="3">Uncharacterized protein</fullName>
    </submittedName>
</protein>
<feature type="compositionally biased region" description="Low complexity" evidence="1">
    <location>
        <begin position="78"/>
        <end position="94"/>
    </location>
</feature>
<dbReference type="Proteomes" id="UP000183567">
    <property type="component" value="Unassembled WGS sequence"/>
</dbReference>
<evidence type="ECO:0000313" key="4">
    <source>
        <dbReference type="Proteomes" id="UP000183567"/>
    </source>
</evidence>
<evidence type="ECO:0000256" key="2">
    <source>
        <dbReference type="SAM" id="Phobius"/>
    </source>
</evidence>
<organism evidence="3 4">
    <name type="scientific">Rhizopogon vesiculosus</name>
    <dbReference type="NCBI Taxonomy" id="180088"/>
    <lineage>
        <taxon>Eukaryota</taxon>
        <taxon>Fungi</taxon>
        <taxon>Dikarya</taxon>
        <taxon>Basidiomycota</taxon>
        <taxon>Agaricomycotina</taxon>
        <taxon>Agaricomycetes</taxon>
        <taxon>Agaricomycetidae</taxon>
        <taxon>Boletales</taxon>
        <taxon>Suillineae</taxon>
        <taxon>Rhizopogonaceae</taxon>
        <taxon>Rhizopogon</taxon>
    </lineage>
</organism>
<keyword evidence="2" id="KW-0812">Transmembrane</keyword>
<keyword evidence="2" id="KW-0472">Membrane</keyword>
<accession>A0A1J8R171</accession>
<comment type="caution">
    <text evidence="3">The sequence shown here is derived from an EMBL/GenBank/DDBJ whole genome shotgun (WGS) entry which is preliminary data.</text>
</comment>
<sequence>MVTEIPGHFLILLFSHLSSPGVQVIYLSSIAYISVTAMIFRISFSDVFNFIRKGPLIPEGFVLETPQEYKPTPLQRQPESPISHSTPPIISQSPVSPLTYPISETPSGHVILIGRDSAETLVNVVVQPVHPKPILILNASAHERRQTRRISFADSAIISRSTTPTVAISVGQPSVATGETFGQAEDLRDVSEVEKKSRRKSIVRSMSLRLTPHAYRRKARRSSIPTLPFIGGSPE</sequence>
<dbReference type="AlphaFoldDB" id="A0A1J8R171"/>